<dbReference type="GeneID" id="8355447"/>
<reference evidence="2" key="1">
    <citation type="journal article" date="2012" name="PLoS Negl. Trop. Dis.">
        <title>A systematically improved high quality genome and transcriptome of the human blood fluke Schistosoma mansoni.</title>
        <authorList>
            <person name="Protasio A.V."/>
            <person name="Tsai I.J."/>
            <person name="Babbage A."/>
            <person name="Nichol S."/>
            <person name="Hunt M."/>
            <person name="Aslett M.A."/>
            <person name="De Silva N."/>
            <person name="Velarde G.S."/>
            <person name="Anderson T.J."/>
            <person name="Clark R.C."/>
            <person name="Davidson C."/>
            <person name="Dillon G.P."/>
            <person name="Holroyd N.E."/>
            <person name="LoVerde P.T."/>
            <person name="Lloyd C."/>
            <person name="McQuillan J."/>
            <person name="Oliveira G."/>
            <person name="Otto T.D."/>
            <person name="Parker-Manuel S.J."/>
            <person name="Quail M.A."/>
            <person name="Wilson R.A."/>
            <person name="Zerlotini A."/>
            <person name="Dunne D.W."/>
            <person name="Berriman M."/>
        </authorList>
    </citation>
    <scope>NUCLEOTIDE SEQUENCE [LARGE SCALE GENOMIC DNA]</scope>
    <source>
        <strain evidence="2">Puerto Rican</strain>
    </source>
</reference>
<keyword evidence="1" id="KW-0732">Signal</keyword>
<dbReference type="AlphaFoldDB" id="G4VFZ4"/>
<dbReference type="RefSeq" id="XP_018651461.1">
    <property type="nucleotide sequence ID" value="XM_018799698.1"/>
</dbReference>
<dbReference type="PhylomeDB" id="G4VFZ4"/>
<feature type="signal peptide" evidence="1">
    <location>
        <begin position="1"/>
        <end position="19"/>
    </location>
</feature>
<dbReference type="KEGG" id="smm:Smp_136760"/>
<evidence type="ECO:0000256" key="1">
    <source>
        <dbReference type="SAM" id="SignalP"/>
    </source>
</evidence>
<evidence type="ECO:0000313" key="2">
    <source>
        <dbReference type="Proteomes" id="UP000008854"/>
    </source>
</evidence>
<feature type="chain" id="PRO_5030171996" evidence="1">
    <location>
        <begin position="20"/>
        <end position="73"/>
    </location>
</feature>
<dbReference type="WBParaSite" id="Smp_136760.1">
    <property type="protein sequence ID" value="Smp_136760.1"/>
    <property type="gene ID" value="Smp_136760"/>
</dbReference>
<dbReference type="InParanoid" id="G4VFZ4"/>
<dbReference type="OrthoDB" id="6243641at2759"/>
<dbReference type="CTD" id="8355447"/>
<dbReference type="Proteomes" id="UP000008854">
    <property type="component" value="Unassembled WGS sequence"/>
</dbReference>
<dbReference type="HOGENOM" id="CLU_2707890_0_0_1"/>
<proteinExistence type="predicted"/>
<organism evidence="2 3">
    <name type="scientific">Schistosoma mansoni</name>
    <name type="common">Blood fluke</name>
    <dbReference type="NCBI Taxonomy" id="6183"/>
    <lineage>
        <taxon>Eukaryota</taxon>
        <taxon>Metazoa</taxon>
        <taxon>Spiralia</taxon>
        <taxon>Lophotrochozoa</taxon>
        <taxon>Platyhelminthes</taxon>
        <taxon>Trematoda</taxon>
        <taxon>Digenea</taxon>
        <taxon>Strigeidida</taxon>
        <taxon>Schistosomatoidea</taxon>
        <taxon>Schistosomatidae</taxon>
        <taxon>Schistosoma</taxon>
    </lineage>
</organism>
<evidence type="ECO:0000313" key="3">
    <source>
        <dbReference type="WBParaSite" id="Smp_136760.1"/>
    </source>
</evidence>
<accession>G4VFZ4</accession>
<reference evidence="3" key="2">
    <citation type="submission" date="2018-12" db="UniProtKB">
        <authorList>
            <consortium name="WormBaseParasite"/>
        </authorList>
    </citation>
    <scope>IDENTIFICATION</scope>
    <source>
        <strain evidence="3">Puerto Rican</strain>
    </source>
</reference>
<keyword evidence="2" id="KW-1185">Reference proteome</keyword>
<name>G4VFZ4_SCHMA</name>
<protein>
    <submittedName>
        <fullName evidence="3">Neuropeptide-Like Protein</fullName>
    </submittedName>
</protein>
<sequence length="73" mass="8786">MKLFLRLLLVVFCCGFILCQMMNSRYGEADYRNEDLDRYNAFYDDDPNYIQKRVQFLRLGKRLARKSAYPYVG</sequence>